<evidence type="ECO:0000256" key="2">
    <source>
        <dbReference type="ARBA" id="ARBA00022448"/>
    </source>
</evidence>
<proteinExistence type="predicted"/>
<sequence>MLEIAKPSKNDTSAAALPYDSSAVSIWKNRTFLAVFSSYSLSLLGNTFHSIALNLWVLQTTGSAKLMSVVLITHLVISMLFGSFAGTFADRTDRRTLMWISDAVRFVLVAAIAVLIYLPNVPFAYIVLLTGLVAFAGVFRTPAFQASLVEIVGKEQITQAVGAISISDNIIRISGFALGGIAVAAVGGAFAIAIDAATFLLSAILLLIAGKFPYQAPKDEGIAKTSFKDDLAAGFHYVWKEPFAKAAVLLLPLVMFFFLSTFMLIQVMAVKVWHAQPFVFGLMEACIPLGYVIGSILIMRLDTRLKSRGKWTLWSVILMGPLFIAISFMTSASSALPLILLVGFLFSFSTTIIFIALRVAVEPSMQGRVFGLVGALTSVAPPIGLAVFSTLSDLYGPAVIIAASGAAMLLIGMIAYRRFTAIRTFQ</sequence>
<dbReference type="EMBL" id="JACHXW010000027">
    <property type="protein sequence ID" value="MBB3155694.1"/>
    <property type="molecule type" value="Genomic_DNA"/>
</dbReference>
<feature type="transmembrane region" description="Helical" evidence="7">
    <location>
        <begin position="69"/>
        <end position="89"/>
    </location>
</feature>
<name>A0A7W5GCS0_9BACL</name>
<keyword evidence="9" id="KW-1185">Reference proteome</keyword>
<keyword evidence="4 7" id="KW-0812">Transmembrane</keyword>
<dbReference type="InterPro" id="IPR022324">
    <property type="entry name" value="Bacilysin_exporter_BacE_put"/>
</dbReference>
<reference evidence="8 9" key="1">
    <citation type="submission" date="2020-08" db="EMBL/GenBank/DDBJ databases">
        <title>Genomic Encyclopedia of Type Strains, Phase III (KMG-III): the genomes of soil and plant-associated and newly described type strains.</title>
        <authorList>
            <person name="Whitman W."/>
        </authorList>
    </citation>
    <scope>NUCLEOTIDE SEQUENCE [LARGE SCALE GENOMIC DNA]</scope>
    <source>
        <strain evidence="8 9">CECT 8234</strain>
    </source>
</reference>
<evidence type="ECO:0000256" key="5">
    <source>
        <dbReference type="ARBA" id="ARBA00022989"/>
    </source>
</evidence>
<protein>
    <submittedName>
        <fullName evidence="8">MFS family permease</fullName>
    </submittedName>
</protein>
<dbReference type="CDD" id="cd06173">
    <property type="entry name" value="MFS_MefA_like"/>
    <property type="match status" value="1"/>
</dbReference>
<comment type="subcellular location">
    <subcellularLocation>
        <location evidence="1">Cell membrane</location>
        <topology evidence="1">Multi-pass membrane protein</topology>
    </subcellularLocation>
</comment>
<feature type="transmembrane region" description="Helical" evidence="7">
    <location>
        <begin position="32"/>
        <end position="57"/>
    </location>
</feature>
<dbReference type="PANTHER" id="PTHR23513:SF6">
    <property type="entry name" value="MAJOR FACILITATOR SUPERFAMILY ASSOCIATED DOMAIN-CONTAINING PROTEIN"/>
    <property type="match status" value="1"/>
</dbReference>
<feature type="transmembrane region" description="Helical" evidence="7">
    <location>
        <begin position="246"/>
        <end position="266"/>
    </location>
</feature>
<feature type="transmembrane region" description="Helical" evidence="7">
    <location>
        <begin position="311"/>
        <end position="329"/>
    </location>
</feature>
<evidence type="ECO:0000256" key="1">
    <source>
        <dbReference type="ARBA" id="ARBA00004651"/>
    </source>
</evidence>
<dbReference type="InterPro" id="IPR010290">
    <property type="entry name" value="TM_effector"/>
</dbReference>
<dbReference type="RefSeq" id="WP_221226498.1">
    <property type="nucleotide sequence ID" value="NZ_CBCSLB010000027.1"/>
</dbReference>
<feature type="transmembrane region" description="Helical" evidence="7">
    <location>
        <begin position="394"/>
        <end position="416"/>
    </location>
</feature>
<dbReference type="InterPro" id="IPR036259">
    <property type="entry name" value="MFS_trans_sf"/>
</dbReference>
<evidence type="ECO:0000256" key="3">
    <source>
        <dbReference type="ARBA" id="ARBA00022475"/>
    </source>
</evidence>
<evidence type="ECO:0000313" key="8">
    <source>
        <dbReference type="EMBL" id="MBB3155694.1"/>
    </source>
</evidence>
<dbReference type="PANTHER" id="PTHR23513">
    <property type="entry name" value="INTEGRAL MEMBRANE EFFLUX PROTEIN-RELATED"/>
    <property type="match status" value="1"/>
</dbReference>
<dbReference type="Pfam" id="PF05977">
    <property type="entry name" value="MFS_3"/>
    <property type="match status" value="1"/>
</dbReference>
<keyword evidence="5 7" id="KW-1133">Transmembrane helix</keyword>
<feature type="transmembrane region" description="Helical" evidence="7">
    <location>
        <begin position="335"/>
        <end position="357"/>
    </location>
</feature>
<dbReference type="SUPFAM" id="SSF103473">
    <property type="entry name" value="MFS general substrate transporter"/>
    <property type="match status" value="1"/>
</dbReference>
<dbReference type="Proteomes" id="UP000518605">
    <property type="component" value="Unassembled WGS sequence"/>
</dbReference>
<gene>
    <name evidence="8" type="ORF">FHS16_005802</name>
</gene>
<dbReference type="Gene3D" id="1.20.1250.20">
    <property type="entry name" value="MFS general substrate transporter like domains"/>
    <property type="match status" value="1"/>
</dbReference>
<comment type="caution">
    <text evidence="8">The sequence shown here is derived from an EMBL/GenBank/DDBJ whole genome shotgun (WGS) entry which is preliminary data.</text>
</comment>
<dbReference type="GO" id="GO:0005886">
    <property type="term" value="C:plasma membrane"/>
    <property type="evidence" value="ECO:0007669"/>
    <property type="project" value="UniProtKB-SubCell"/>
</dbReference>
<feature type="transmembrane region" description="Helical" evidence="7">
    <location>
        <begin position="189"/>
        <end position="209"/>
    </location>
</feature>
<feature type="transmembrane region" description="Helical" evidence="7">
    <location>
        <begin position="278"/>
        <end position="299"/>
    </location>
</feature>
<evidence type="ECO:0000256" key="7">
    <source>
        <dbReference type="SAM" id="Phobius"/>
    </source>
</evidence>
<keyword evidence="2" id="KW-0813">Transport</keyword>
<evidence type="ECO:0000313" key="9">
    <source>
        <dbReference type="Proteomes" id="UP000518605"/>
    </source>
</evidence>
<feature type="transmembrane region" description="Helical" evidence="7">
    <location>
        <begin position="369"/>
        <end position="388"/>
    </location>
</feature>
<accession>A0A7W5GCS0</accession>
<evidence type="ECO:0000256" key="6">
    <source>
        <dbReference type="ARBA" id="ARBA00023136"/>
    </source>
</evidence>
<feature type="transmembrane region" description="Helical" evidence="7">
    <location>
        <begin position="96"/>
        <end position="117"/>
    </location>
</feature>
<dbReference type="AlphaFoldDB" id="A0A7W5GCS0"/>
<keyword evidence="3" id="KW-1003">Cell membrane</keyword>
<keyword evidence="6 7" id="KW-0472">Membrane</keyword>
<organism evidence="8 9">
    <name type="scientific">Paenibacillus endophyticus</name>
    <dbReference type="NCBI Taxonomy" id="1294268"/>
    <lineage>
        <taxon>Bacteria</taxon>
        <taxon>Bacillati</taxon>
        <taxon>Bacillota</taxon>
        <taxon>Bacilli</taxon>
        <taxon>Bacillales</taxon>
        <taxon>Paenibacillaceae</taxon>
        <taxon>Paenibacillus</taxon>
    </lineage>
</organism>
<dbReference type="PRINTS" id="PR01988">
    <property type="entry name" value="EXPORTERBACE"/>
</dbReference>
<evidence type="ECO:0000256" key="4">
    <source>
        <dbReference type="ARBA" id="ARBA00022692"/>
    </source>
</evidence>